<dbReference type="InterPro" id="IPR024836">
    <property type="entry name" value="JAKMIP"/>
</dbReference>
<keyword evidence="2 3" id="KW-0175">Coiled coil</keyword>
<evidence type="ECO:0000256" key="1">
    <source>
        <dbReference type="ARBA" id="ARBA00005239"/>
    </source>
</evidence>
<dbReference type="PANTHER" id="PTHR18935:SF9">
    <property type="entry name" value="JANUS KINASE AND MICROTUBULE-INTERACTING PROTEIN 3"/>
    <property type="match status" value="1"/>
</dbReference>
<sequence length="805" mass="94104">MERADTLAALQAANEDLRAKLTDIQIELQQEKSKVSKLEREKSHEVRHEQHKSTVVVTELKAKLHEEKTKELQGLRETLLRTHELELMRVIKIKDGEIQRLQALVNALRDGSTDKVKTALFAEAREEARRGFEGERSRLQQEIYELKGMKRQMEEALNLAVQADKTKAAEIRSVYHIHQEEITRIKRECEREIRRLMDEIKVKDRACCVLGKELGVQAGHTQRLQLQLSPIRSREAGAGGHLHSPKRDTPYPSGAGDTSESLEQQLDEKDARRFQLKIAELSAIIRKLEDRNALLSEERNELLKRLREAESQFMPLLDKNKRLSRKNEELAHAFRRMENKLRFITEENMEMREKVATKRRPSSLNDLDQSQEEREIEFLRLQVLEQQNIIDDLSKALETAGYVKSVIRRSLVTTTREASIDSDGSSISFHTDRTPCTPDDDPEEGMIREETEMRFHQLTMEYQALQRAYALLQEQVGGTFDAEKEVKTREQLQAELILYQTRIQDLECVLSQQGQDMKWIEEKQALFQRNQELIEKIKHVETEESRLKNEFQDARDQNELLEFRILELEERERRSPGINFHDVHFCEGVSPLQVYCEAEGVTDIVITELMKKLDILGDNAVSNLSNEEQVVAIHARTVLTLAERWLENIEVTKTALAQKRMDIESEKHVFSKQKGYLDEELDYRKQSMAQAHKRILELEAMLFNALQQEAGAKMAEMLSDDEREKLRRAVEQWKRAVMTELRERDSQILRERMELLQHSQQRIKELEEWIAAQRRQIKELEEKVVLWSLPFGSMKKKKKKKSLID</sequence>
<feature type="coiled-coil region" evidence="3">
    <location>
        <begin position="7"/>
        <end position="41"/>
    </location>
</feature>
<evidence type="ECO:0000256" key="3">
    <source>
        <dbReference type="SAM" id="Coils"/>
    </source>
</evidence>
<gene>
    <name evidence="6" type="ORF">J4Q44_G00000720</name>
</gene>
<feature type="region of interest" description="Disordered" evidence="4">
    <location>
        <begin position="235"/>
        <end position="266"/>
    </location>
</feature>
<feature type="region of interest" description="Disordered" evidence="4">
    <location>
        <begin position="421"/>
        <end position="442"/>
    </location>
</feature>
<feature type="coiled-coil region" evidence="3">
    <location>
        <begin position="271"/>
        <end position="387"/>
    </location>
</feature>
<feature type="domain" description="Janus kinase and microtubule-interacting protein C-terminal" evidence="5">
    <location>
        <begin position="415"/>
        <end position="579"/>
    </location>
</feature>
<accession>A0AAN8ME11</accession>
<dbReference type="InterPro" id="IPR031994">
    <property type="entry name" value="JAKMIP_C"/>
</dbReference>
<dbReference type="EMBL" id="JAGTTL010000001">
    <property type="protein sequence ID" value="KAK6328094.1"/>
    <property type="molecule type" value="Genomic_DNA"/>
</dbReference>
<feature type="coiled-coil region" evidence="3">
    <location>
        <begin position="448"/>
        <end position="571"/>
    </location>
</feature>
<name>A0AAN8ME11_9TELE</name>
<dbReference type="Pfam" id="PF16034">
    <property type="entry name" value="JAKMIP_CC3"/>
    <property type="match status" value="1"/>
</dbReference>
<evidence type="ECO:0000256" key="4">
    <source>
        <dbReference type="SAM" id="MobiDB-lite"/>
    </source>
</evidence>
<organism evidence="6 7">
    <name type="scientific">Coregonus suidteri</name>
    <dbReference type="NCBI Taxonomy" id="861788"/>
    <lineage>
        <taxon>Eukaryota</taxon>
        <taxon>Metazoa</taxon>
        <taxon>Chordata</taxon>
        <taxon>Craniata</taxon>
        <taxon>Vertebrata</taxon>
        <taxon>Euteleostomi</taxon>
        <taxon>Actinopterygii</taxon>
        <taxon>Neopterygii</taxon>
        <taxon>Teleostei</taxon>
        <taxon>Protacanthopterygii</taxon>
        <taxon>Salmoniformes</taxon>
        <taxon>Salmonidae</taxon>
        <taxon>Coregoninae</taxon>
        <taxon>Coregonus</taxon>
    </lineage>
</organism>
<feature type="coiled-coil region" evidence="3">
    <location>
        <begin position="136"/>
        <end position="206"/>
    </location>
</feature>
<dbReference type="GO" id="GO:0019900">
    <property type="term" value="F:kinase binding"/>
    <property type="evidence" value="ECO:0007669"/>
    <property type="project" value="InterPro"/>
</dbReference>
<proteinExistence type="inferred from homology"/>
<reference evidence="6 7" key="1">
    <citation type="submission" date="2021-04" db="EMBL/GenBank/DDBJ databases">
        <authorList>
            <person name="De Guttry C."/>
            <person name="Zahm M."/>
            <person name="Klopp C."/>
            <person name="Cabau C."/>
            <person name="Louis A."/>
            <person name="Berthelot C."/>
            <person name="Parey E."/>
            <person name="Roest Crollius H."/>
            <person name="Montfort J."/>
            <person name="Robinson-Rechavi M."/>
            <person name="Bucao C."/>
            <person name="Bouchez O."/>
            <person name="Gislard M."/>
            <person name="Lluch J."/>
            <person name="Milhes M."/>
            <person name="Lampietro C."/>
            <person name="Lopez Roques C."/>
            <person name="Donnadieu C."/>
            <person name="Braasch I."/>
            <person name="Desvignes T."/>
            <person name="Postlethwait J."/>
            <person name="Bobe J."/>
            <person name="Wedekind C."/>
            <person name="Guiguen Y."/>
        </authorList>
    </citation>
    <scope>NUCLEOTIDE SEQUENCE [LARGE SCALE GENOMIC DNA]</scope>
    <source>
        <strain evidence="6">Cs_M1</strain>
        <tissue evidence="6">Blood</tissue>
    </source>
</reference>
<dbReference type="AlphaFoldDB" id="A0AAN8ME11"/>
<evidence type="ECO:0000313" key="6">
    <source>
        <dbReference type="EMBL" id="KAK6328094.1"/>
    </source>
</evidence>
<protein>
    <recommendedName>
        <fullName evidence="5">Janus kinase and microtubule-interacting protein C-terminal domain-containing protein</fullName>
    </recommendedName>
</protein>
<dbReference type="PANTHER" id="PTHR18935">
    <property type="entry name" value="GOLGIN SUBFAMILY A MEMBER 4-LIKE ISOFORM X1"/>
    <property type="match status" value="1"/>
</dbReference>
<dbReference type="Proteomes" id="UP001356427">
    <property type="component" value="Unassembled WGS sequence"/>
</dbReference>
<dbReference type="GO" id="GO:0008017">
    <property type="term" value="F:microtubule binding"/>
    <property type="evidence" value="ECO:0007669"/>
    <property type="project" value="InterPro"/>
</dbReference>
<evidence type="ECO:0000313" key="7">
    <source>
        <dbReference type="Proteomes" id="UP001356427"/>
    </source>
</evidence>
<feature type="coiled-coil region" evidence="3">
    <location>
        <begin position="723"/>
        <end position="783"/>
    </location>
</feature>
<comment type="similarity">
    <text evidence="1">Belongs to the JAKMIP family.</text>
</comment>
<evidence type="ECO:0000256" key="2">
    <source>
        <dbReference type="ARBA" id="ARBA00023054"/>
    </source>
</evidence>
<evidence type="ECO:0000259" key="5">
    <source>
        <dbReference type="Pfam" id="PF16034"/>
    </source>
</evidence>
<comment type="caution">
    <text evidence="6">The sequence shown here is derived from an EMBL/GenBank/DDBJ whole genome shotgun (WGS) entry which is preliminary data.</text>
</comment>
<keyword evidence="7" id="KW-1185">Reference proteome</keyword>